<dbReference type="InterPro" id="IPR046341">
    <property type="entry name" value="SET_dom_sf"/>
</dbReference>
<dbReference type="Proteomes" id="UP000355283">
    <property type="component" value="Unassembled WGS sequence"/>
</dbReference>
<evidence type="ECO:0000256" key="1">
    <source>
        <dbReference type="ARBA" id="ARBA00022603"/>
    </source>
</evidence>
<accession>A0A4D9CRC0</accession>
<dbReference type="GO" id="GO:0016279">
    <property type="term" value="F:protein-lysine N-methyltransferase activity"/>
    <property type="evidence" value="ECO:0007669"/>
    <property type="project" value="TreeGrafter"/>
</dbReference>
<evidence type="ECO:0000259" key="4">
    <source>
        <dbReference type="Pfam" id="PF09273"/>
    </source>
</evidence>
<evidence type="ECO:0000256" key="3">
    <source>
        <dbReference type="ARBA" id="ARBA00022691"/>
    </source>
</evidence>
<keyword evidence="3" id="KW-0949">S-adenosyl-L-methionine</keyword>
<keyword evidence="2" id="KW-0808">Transferase</keyword>
<dbReference type="InterPro" id="IPR036464">
    <property type="entry name" value="Rubisco_LSMT_subst-bd_sf"/>
</dbReference>
<evidence type="ECO:0000313" key="6">
    <source>
        <dbReference type="Proteomes" id="UP000355283"/>
    </source>
</evidence>
<dbReference type="InterPro" id="IPR015353">
    <property type="entry name" value="Rubisco_LSMT_subst-bd"/>
</dbReference>
<dbReference type="GO" id="GO:0032259">
    <property type="term" value="P:methylation"/>
    <property type="evidence" value="ECO:0007669"/>
    <property type="project" value="UniProtKB-KW"/>
</dbReference>
<dbReference type="OrthoDB" id="441812at2759"/>
<evidence type="ECO:0000313" key="5">
    <source>
        <dbReference type="EMBL" id="TFJ81336.1"/>
    </source>
</evidence>
<dbReference type="Gene3D" id="3.90.1420.10">
    <property type="entry name" value="Rubisco LSMT, substrate-binding domain"/>
    <property type="match status" value="1"/>
</dbReference>
<proteinExistence type="predicted"/>
<dbReference type="EMBL" id="SDOX01000128">
    <property type="protein sequence ID" value="TFJ81336.1"/>
    <property type="molecule type" value="Genomic_DNA"/>
</dbReference>
<reference evidence="5 6" key="1">
    <citation type="submission" date="2019-01" db="EMBL/GenBank/DDBJ databases">
        <title>Nuclear Genome Assembly of the Microalgal Biofuel strain Nannochloropsis salina CCMP1776.</title>
        <authorList>
            <person name="Hovde B."/>
        </authorList>
    </citation>
    <scope>NUCLEOTIDE SEQUENCE [LARGE SCALE GENOMIC DNA]</scope>
    <source>
        <strain evidence="5 6">CCMP1776</strain>
    </source>
</reference>
<dbReference type="Pfam" id="PF09273">
    <property type="entry name" value="Rubis-subs-bind"/>
    <property type="match status" value="1"/>
</dbReference>
<gene>
    <name evidence="5" type="ORF">NSK_007297</name>
</gene>
<dbReference type="AlphaFoldDB" id="A0A4D9CRC0"/>
<evidence type="ECO:0000256" key="2">
    <source>
        <dbReference type="ARBA" id="ARBA00022679"/>
    </source>
</evidence>
<feature type="domain" description="Rubisco LSMT substrate-binding" evidence="4">
    <location>
        <begin position="286"/>
        <end position="383"/>
    </location>
</feature>
<dbReference type="Gene3D" id="3.90.1410.10">
    <property type="entry name" value="set domain protein methyltransferase, domain 1"/>
    <property type="match status" value="1"/>
</dbReference>
<keyword evidence="1" id="KW-0489">Methyltransferase</keyword>
<sequence>MNAGPGQVDRILDAFTGWFLKNGGALQKVHVALMSEAEGYGIMAVEDLKAGELILQVPLSICVHIENLHLSVLHDIVKAEPHLMAFDSKDELLALLLMAERRAGSQSFWWPYLSLMPREYDTPLYWEEEERKYLAGTNVGLLTSMMEQRILRDWHEIHAKLVLKYPSVLGGLTVEDYRWALSTIWSRAVGVERGDSHSYLRCLAPALDMCNHSPAAASCLEDLIKYDAQMDALRLKQISPVSRGQECYLLYGPYSNAKLLYSYGFMSAQNPFRGVDFWVKVPSDFPHAEWKQEQLLAHDLTKEQPYDFRGTLLGNGVSVALMVTIRLIHLAQEEFEDVEKVFRGEVVSLRNEEASLRGLVRLLQKKVQTFTPVEEDLGALAKLERVMTSTPIFGDEDAQIRRLGVPREKQAQETECSADEDDKIRFERQKATLRRNFIRRAYAYKVVVEDKLIFQETLACLSHRLQELVCGGS</sequence>
<dbReference type="SUPFAM" id="SSF81822">
    <property type="entry name" value="RuBisCo LSMT C-terminal, substrate-binding domain"/>
    <property type="match status" value="1"/>
</dbReference>
<name>A0A4D9CRC0_9STRA</name>
<dbReference type="PANTHER" id="PTHR13271:SF137">
    <property type="entry name" value="SET DOMAIN-CONTAINING PROTEIN"/>
    <property type="match status" value="1"/>
</dbReference>
<dbReference type="SUPFAM" id="SSF82199">
    <property type="entry name" value="SET domain"/>
    <property type="match status" value="1"/>
</dbReference>
<comment type="caution">
    <text evidence="5">The sequence shown here is derived from an EMBL/GenBank/DDBJ whole genome shotgun (WGS) entry which is preliminary data.</text>
</comment>
<organism evidence="5 6">
    <name type="scientific">Nannochloropsis salina CCMP1776</name>
    <dbReference type="NCBI Taxonomy" id="1027361"/>
    <lineage>
        <taxon>Eukaryota</taxon>
        <taxon>Sar</taxon>
        <taxon>Stramenopiles</taxon>
        <taxon>Ochrophyta</taxon>
        <taxon>Eustigmatophyceae</taxon>
        <taxon>Eustigmatales</taxon>
        <taxon>Monodopsidaceae</taxon>
        <taxon>Microchloropsis</taxon>
        <taxon>Microchloropsis salina</taxon>
    </lineage>
</organism>
<protein>
    <recommendedName>
        <fullName evidence="4">Rubisco LSMT substrate-binding domain-containing protein</fullName>
    </recommendedName>
</protein>
<dbReference type="PANTHER" id="PTHR13271">
    <property type="entry name" value="UNCHARACTERIZED PUTATIVE METHYLTRANSFERASE"/>
    <property type="match status" value="1"/>
</dbReference>
<keyword evidence="6" id="KW-1185">Reference proteome</keyword>
<dbReference type="InterPro" id="IPR050600">
    <property type="entry name" value="SETD3_SETD6_MTase"/>
</dbReference>
<dbReference type="CDD" id="cd10527">
    <property type="entry name" value="SET_LSMT"/>
    <property type="match status" value="1"/>
</dbReference>